<feature type="transmembrane region" description="Helical" evidence="19">
    <location>
        <begin position="102"/>
        <end position="123"/>
    </location>
</feature>
<evidence type="ECO:0000256" key="13">
    <source>
        <dbReference type="ARBA" id="ARBA00022989"/>
    </source>
</evidence>
<keyword evidence="10 18" id="KW-0808">Transferase</keyword>
<dbReference type="InterPro" id="IPR000374">
    <property type="entry name" value="PC_trans"/>
</dbReference>
<evidence type="ECO:0000256" key="2">
    <source>
        <dbReference type="ARBA" id="ARBA00004651"/>
    </source>
</evidence>
<evidence type="ECO:0000313" key="23">
    <source>
        <dbReference type="Proteomes" id="UP001218364"/>
    </source>
</evidence>
<dbReference type="PROSITE" id="PS01315">
    <property type="entry name" value="CDS"/>
    <property type="match status" value="1"/>
</dbReference>
<evidence type="ECO:0000256" key="3">
    <source>
        <dbReference type="ARBA" id="ARBA00005119"/>
    </source>
</evidence>
<evidence type="ECO:0000313" key="20">
    <source>
        <dbReference type="EMBL" id="ANP38830.1"/>
    </source>
</evidence>
<keyword evidence="15 19" id="KW-0472">Membrane</keyword>
<sequence length="257" mass="26859">MSAGRWSDLMPRLLSAVVMLVVGAVEIWLGGIWFAVLIAAACGGMIWELVRMLAPEKTGQALQLGAMSAIAVLGATLLPPVWGMPLLVSPILGGMFQLPVAARLRFGLFGLWIVCAGFTFVWLRNEMGAAWLLWLIGVVVATDVAGYFAGKMIGGPKLWPRVSPKKTWSGSSAGWIAAAVVGAFFSEASGLGMGAIVLSVVMSMASQAGDIAESALKRKTGVKDSSALIPGHGGLFDRFDGMLGAAAAFLIFVTFLG</sequence>
<dbReference type="GO" id="GO:0016024">
    <property type="term" value="P:CDP-diacylglycerol biosynthetic process"/>
    <property type="evidence" value="ECO:0007669"/>
    <property type="project" value="UniProtKB-UniPathway"/>
</dbReference>
<dbReference type="RefSeq" id="WP_065273428.1">
    <property type="nucleotide sequence ID" value="NZ_CP015124.1"/>
</dbReference>
<dbReference type="OrthoDB" id="9799199at2"/>
<evidence type="ECO:0000256" key="17">
    <source>
        <dbReference type="ARBA" id="ARBA00023264"/>
    </source>
</evidence>
<evidence type="ECO:0000256" key="12">
    <source>
        <dbReference type="ARBA" id="ARBA00022695"/>
    </source>
</evidence>
<keyword evidence="22" id="KW-1185">Reference proteome</keyword>
<evidence type="ECO:0000256" key="1">
    <source>
        <dbReference type="ARBA" id="ARBA00001698"/>
    </source>
</evidence>
<evidence type="ECO:0000256" key="11">
    <source>
        <dbReference type="ARBA" id="ARBA00022692"/>
    </source>
</evidence>
<comment type="pathway">
    <text evidence="4">Lipid metabolism.</text>
</comment>
<accession>A0A1B0ZXL5</accession>
<keyword evidence="14" id="KW-0443">Lipid metabolism</keyword>
<keyword evidence="8" id="KW-1003">Cell membrane</keyword>
<keyword evidence="12 18" id="KW-0548">Nucleotidyltransferase</keyword>
<dbReference type="GO" id="GO:0004605">
    <property type="term" value="F:phosphatidate cytidylyltransferase activity"/>
    <property type="evidence" value="ECO:0007669"/>
    <property type="project" value="UniProtKB-EC"/>
</dbReference>
<keyword evidence="9" id="KW-0444">Lipid biosynthesis</keyword>
<dbReference type="GO" id="GO:0005886">
    <property type="term" value="C:plasma membrane"/>
    <property type="evidence" value="ECO:0007669"/>
    <property type="project" value="UniProtKB-SubCell"/>
</dbReference>
<evidence type="ECO:0000256" key="14">
    <source>
        <dbReference type="ARBA" id="ARBA00023098"/>
    </source>
</evidence>
<feature type="transmembrane region" description="Helical" evidence="19">
    <location>
        <begin position="173"/>
        <end position="201"/>
    </location>
</feature>
<feature type="transmembrane region" description="Helical" evidence="19">
    <location>
        <begin position="130"/>
        <end position="153"/>
    </location>
</feature>
<evidence type="ECO:0000256" key="19">
    <source>
        <dbReference type="SAM" id="Phobius"/>
    </source>
</evidence>
<comment type="subcellular location">
    <subcellularLocation>
        <location evidence="2">Cell membrane</location>
        <topology evidence="2">Multi-pass membrane protein</topology>
    </subcellularLocation>
</comment>
<evidence type="ECO:0000256" key="15">
    <source>
        <dbReference type="ARBA" id="ARBA00023136"/>
    </source>
</evidence>
<evidence type="ECO:0000256" key="5">
    <source>
        <dbReference type="ARBA" id="ARBA00010185"/>
    </source>
</evidence>
<evidence type="ECO:0000256" key="9">
    <source>
        <dbReference type="ARBA" id="ARBA00022516"/>
    </source>
</evidence>
<gene>
    <name evidence="20" type="ORF">JL2886_03962</name>
    <name evidence="21" type="ORF">PXK24_02370</name>
</gene>
<keyword evidence="11 18" id="KW-0812">Transmembrane</keyword>
<evidence type="ECO:0000256" key="4">
    <source>
        <dbReference type="ARBA" id="ARBA00005189"/>
    </source>
</evidence>
<dbReference type="UniPathway" id="UPA00557">
    <property type="reaction ID" value="UER00614"/>
</dbReference>
<feature type="transmembrane region" description="Helical" evidence="19">
    <location>
        <begin position="62"/>
        <end position="82"/>
    </location>
</feature>
<evidence type="ECO:0000256" key="16">
    <source>
        <dbReference type="ARBA" id="ARBA00023209"/>
    </source>
</evidence>
<evidence type="ECO:0000256" key="10">
    <source>
        <dbReference type="ARBA" id="ARBA00022679"/>
    </source>
</evidence>
<dbReference type="AlphaFoldDB" id="A0A1B0ZXL5"/>
<dbReference type="EMBL" id="CP015124">
    <property type="protein sequence ID" value="ANP38830.1"/>
    <property type="molecule type" value="Genomic_DNA"/>
</dbReference>
<comment type="pathway">
    <text evidence="3 18">Phospholipid metabolism; CDP-diacylglycerol biosynthesis; CDP-diacylglycerol from sn-glycerol 3-phosphate: step 3/3.</text>
</comment>
<keyword evidence="16" id="KW-0594">Phospholipid biosynthesis</keyword>
<dbReference type="PANTHER" id="PTHR46382">
    <property type="entry name" value="PHOSPHATIDATE CYTIDYLYLTRANSFERASE"/>
    <property type="match status" value="1"/>
</dbReference>
<reference evidence="21 23" key="2">
    <citation type="submission" date="2023-02" db="EMBL/GenBank/DDBJ databases">
        <title>Population genomics of bacteria associated with diatom.</title>
        <authorList>
            <person name="Xie J."/>
            <person name="Wang H."/>
        </authorList>
    </citation>
    <scope>NUCLEOTIDE SEQUENCE [LARGE SCALE GENOMIC DNA]</scope>
    <source>
        <strain evidence="21 23">PT47_8</strain>
    </source>
</reference>
<protein>
    <recommendedName>
        <fullName evidence="7 18">Phosphatidate cytidylyltransferase</fullName>
        <ecNumber evidence="6 18">2.7.7.41</ecNumber>
    </recommendedName>
</protein>
<evidence type="ECO:0000256" key="6">
    <source>
        <dbReference type="ARBA" id="ARBA00012487"/>
    </source>
</evidence>
<keyword evidence="17" id="KW-1208">Phospholipid metabolism</keyword>
<evidence type="ECO:0000256" key="18">
    <source>
        <dbReference type="RuleBase" id="RU003938"/>
    </source>
</evidence>
<comment type="catalytic activity">
    <reaction evidence="1 18">
        <text>a 1,2-diacyl-sn-glycero-3-phosphate + CTP + H(+) = a CDP-1,2-diacyl-sn-glycerol + diphosphate</text>
        <dbReference type="Rhea" id="RHEA:16229"/>
        <dbReference type="ChEBI" id="CHEBI:15378"/>
        <dbReference type="ChEBI" id="CHEBI:33019"/>
        <dbReference type="ChEBI" id="CHEBI:37563"/>
        <dbReference type="ChEBI" id="CHEBI:58332"/>
        <dbReference type="ChEBI" id="CHEBI:58608"/>
        <dbReference type="EC" id="2.7.7.41"/>
    </reaction>
</comment>
<keyword evidence="13 19" id="KW-1133">Transmembrane helix</keyword>
<evidence type="ECO:0000256" key="8">
    <source>
        <dbReference type="ARBA" id="ARBA00022475"/>
    </source>
</evidence>
<evidence type="ECO:0000256" key="7">
    <source>
        <dbReference type="ARBA" id="ARBA00019373"/>
    </source>
</evidence>
<evidence type="ECO:0000313" key="21">
    <source>
        <dbReference type="EMBL" id="MDE4164521.1"/>
    </source>
</evidence>
<comment type="similarity">
    <text evidence="5 18">Belongs to the CDS family.</text>
</comment>
<evidence type="ECO:0000313" key="22">
    <source>
        <dbReference type="Proteomes" id="UP000092565"/>
    </source>
</evidence>
<dbReference type="EMBL" id="JARCJK010000001">
    <property type="protein sequence ID" value="MDE4164521.1"/>
    <property type="molecule type" value="Genomic_DNA"/>
</dbReference>
<organism evidence="20 22">
    <name type="scientific">Phaeobacter gallaeciensis</name>
    <dbReference type="NCBI Taxonomy" id="60890"/>
    <lineage>
        <taxon>Bacteria</taxon>
        <taxon>Pseudomonadati</taxon>
        <taxon>Pseudomonadota</taxon>
        <taxon>Alphaproteobacteria</taxon>
        <taxon>Rhodobacterales</taxon>
        <taxon>Roseobacteraceae</taxon>
        <taxon>Phaeobacter</taxon>
    </lineage>
</organism>
<dbReference type="PATRIC" id="fig|60890.4.peg.3865"/>
<dbReference type="PANTHER" id="PTHR46382:SF1">
    <property type="entry name" value="PHOSPHATIDATE CYTIDYLYLTRANSFERASE"/>
    <property type="match status" value="1"/>
</dbReference>
<dbReference type="Proteomes" id="UP001218364">
    <property type="component" value="Unassembled WGS sequence"/>
</dbReference>
<proteinExistence type="inferred from homology"/>
<dbReference type="EC" id="2.7.7.41" evidence="6 18"/>
<reference evidence="20 22" key="1">
    <citation type="submission" date="2016-04" db="EMBL/GenBank/DDBJ databases">
        <authorList>
            <person name="Evans L.H."/>
            <person name="Alamgir A."/>
            <person name="Owens N."/>
            <person name="Weber N.D."/>
            <person name="Virtaneva K."/>
            <person name="Barbian K."/>
            <person name="Babar A."/>
            <person name="Rosenke K."/>
        </authorList>
    </citation>
    <scope>NUCLEOTIDE SEQUENCE [LARGE SCALE GENOMIC DNA]</scope>
    <source>
        <strain evidence="20 22">JL2886</strain>
    </source>
</reference>
<dbReference type="Proteomes" id="UP000092565">
    <property type="component" value="Chromosome"/>
</dbReference>
<name>A0A1B0ZXL5_9RHOB</name>
<dbReference type="Pfam" id="PF01148">
    <property type="entry name" value="CTP_transf_1"/>
    <property type="match status" value="1"/>
</dbReference>